<feature type="compositionally biased region" description="Basic and acidic residues" evidence="1">
    <location>
        <begin position="155"/>
        <end position="169"/>
    </location>
</feature>
<dbReference type="GO" id="GO:0003677">
    <property type="term" value="F:DNA binding"/>
    <property type="evidence" value="ECO:0007669"/>
    <property type="project" value="InterPro"/>
</dbReference>
<proteinExistence type="predicted"/>
<evidence type="ECO:0000313" key="2">
    <source>
        <dbReference type="Proteomes" id="UP000095280"/>
    </source>
</evidence>
<feature type="compositionally biased region" description="Basic residues" evidence="1">
    <location>
        <begin position="421"/>
        <end position="443"/>
    </location>
</feature>
<feature type="region of interest" description="Disordered" evidence="1">
    <location>
        <begin position="1"/>
        <end position="54"/>
    </location>
</feature>
<feature type="compositionally biased region" description="Low complexity" evidence="1">
    <location>
        <begin position="343"/>
        <end position="357"/>
    </location>
</feature>
<feature type="region of interest" description="Disordered" evidence="1">
    <location>
        <begin position="228"/>
        <end position="260"/>
    </location>
</feature>
<dbReference type="Proteomes" id="UP000095280">
    <property type="component" value="Unplaced"/>
</dbReference>
<protein>
    <submittedName>
        <fullName evidence="3">POPLD domain-containing protein</fullName>
    </submittedName>
</protein>
<feature type="compositionally biased region" description="Low complexity" evidence="1">
    <location>
        <begin position="384"/>
        <end position="412"/>
    </location>
</feature>
<dbReference type="AlphaFoldDB" id="A0A1I8JNK9"/>
<feature type="region of interest" description="Disordered" evidence="1">
    <location>
        <begin position="327"/>
        <end position="365"/>
    </location>
</feature>
<name>A0A1I8JNK9_9PLAT</name>
<dbReference type="Gene3D" id="3.90.70.200">
    <property type="entry name" value="Plus-3 domain"/>
    <property type="match status" value="1"/>
</dbReference>
<sequence>MSDDSSSAHIPAAREACGMRQKELPSSSHQKLFSSRSERTAGRRRLRQPRAPDARPLGAAALMWSARRHLDEKAWLHELQVWRRCVNMRSSDRKKKQLSEGSSDVFFGQLSATATMAERRVQGRGQAPSRSPAASSTSVVRRHVPTTGLVPLKAPDSRRSSDDDGEDTRAHADRIFRLARPLANIRLSRHKLERWVPSCLSLPALVVAASSGVSAFGSHHDQDCLLPSTLGNTRDEQNPAKCGTPKTRRTSGWSSSSNQEFTPKEFEAWRTAMQEAAMPLPTVQFMGAQDLRMTLSLEKIIQEKRRFVSLSVNPAYRKAQLLKERGLAELRGRPREGAPTAGTTARMSRMSSAAPAPIWSPRRGDPFHQAHYQALSAAASVRSSCSCSSSSSSPSQPASPSSPSLPLPANRHQPPPLLPTPRHRRGLLRHPQLRPAHRGRRPGGGHPGGLPQQPGGAGDLLARSAQRPVSLNLD</sequence>
<evidence type="ECO:0000313" key="3">
    <source>
        <dbReference type="WBParaSite" id="snap_masked-unitig_21954-processed-gene-0.1-mRNA-1"/>
    </source>
</evidence>
<feature type="compositionally biased region" description="Polar residues" evidence="1">
    <location>
        <begin position="24"/>
        <end position="35"/>
    </location>
</feature>
<reference evidence="3" key="1">
    <citation type="submission" date="2016-11" db="UniProtKB">
        <authorList>
            <consortium name="WormBaseParasite"/>
        </authorList>
    </citation>
    <scope>IDENTIFICATION</scope>
</reference>
<organism evidence="2 3">
    <name type="scientific">Macrostomum lignano</name>
    <dbReference type="NCBI Taxonomy" id="282301"/>
    <lineage>
        <taxon>Eukaryota</taxon>
        <taxon>Metazoa</taxon>
        <taxon>Spiralia</taxon>
        <taxon>Lophotrochozoa</taxon>
        <taxon>Platyhelminthes</taxon>
        <taxon>Rhabditophora</taxon>
        <taxon>Macrostomorpha</taxon>
        <taxon>Macrostomida</taxon>
        <taxon>Macrostomidae</taxon>
        <taxon>Macrostomum</taxon>
    </lineage>
</organism>
<feature type="compositionally biased region" description="Low complexity" evidence="1">
    <location>
        <begin position="127"/>
        <end position="139"/>
    </location>
</feature>
<dbReference type="WBParaSite" id="snap_masked-unitig_21954-processed-gene-0.1-mRNA-1">
    <property type="protein sequence ID" value="snap_masked-unitig_21954-processed-gene-0.1-mRNA-1"/>
    <property type="gene ID" value="snap_masked-unitig_21954-processed-gene-0.1"/>
</dbReference>
<accession>A0A1I8JNK9</accession>
<feature type="region of interest" description="Disordered" evidence="1">
    <location>
        <begin position="384"/>
        <end position="474"/>
    </location>
</feature>
<keyword evidence="2" id="KW-1185">Reference proteome</keyword>
<feature type="compositionally biased region" description="Polar residues" evidence="1">
    <location>
        <begin position="250"/>
        <end position="260"/>
    </location>
</feature>
<evidence type="ECO:0000256" key="1">
    <source>
        <dbReference type="SAM" id="MobiDB-lite"/>
    </source>
</evidence>
<feature type="region of interest" description="Disordered" evidence="1">
    <location>
        <begin position="119"/>
        <end position="169"/>
    </location>
</feature>
<dbReference type="SUPFAM" id="SSF159042">
    <property type="entry name" value="Plus3-like"/>
    <property type="match status" value="1"/>
</dbReference>
<feature type="compositionally biased region" description="Basic and acidic residues" evidence="1">
    <location>
        <begin position="327"/>
        <end position="336"/>
    </location>
</feature>
<dbReference type="InterPro" id="IPR036128">
    <property type="entry name" value="Plus3-like_sf"/>
</dbReference>